<dbReference type="InterPro" id="IPR001795">
    <property type="entry name" value="RNA-dir_pol_luteovirus"/>
</dbReference>
<keyword evidence="5 7" id="KW-0547">Nucleotide-binding</keyword>
<dbReference type="RefSeq" id="YP_009336732.1">
    <property type="nucleotide sequence ID" value="NC_032851.1"/>
</dbReference>
<evidence type="ECO:0000313" key="9">
    <source>
        <dbReference type="Proteomes" id="UP000203943"/>
    </source>
</evidence>
<dbReference type="InterPro" id="IPR043502">
    <property type="entry name" value="DNA/RNA_pol_sf"/>
</dbReference>
<evidence type="ECO:0000256" key="7">
    <source>
        <dbReference type="RuleBase" id="RU364050"/>
    </source>
</evidence>
<evidence type="ECO:0000256" key="3">
    <source>
        <dbReference type="ARBA" id="ARBA00022679"/>
    </source>
</evidence>
<accession>A0A1L3KF31</accession>
<keyword evidence="3 7" id="KW-0808">Transferase</keyword>
<organism evidence="8">
    <name type="scientific">Shuangao toti-like virus</name>
    <dbReference type="NCBI Taxonomy" id="1923477"/>
    <lineage>
        <taxon>Viruses</taxon>
        <taxon>Riboviria</taxon>
        <taxon>Orthornavirae</taxon>
        <taxon>Duplornaviricota</taxon>
        <taxon>Chrymotiviricetes</taxon>
        <taxon>Ghabrivirales</taxon>
        <taxon>Betatotivirineae</taxon>
        <taxon>Lebotiviridae</taxon>
        <taxon>Lebotivirus</taxon>
        <taxon>Lebotivirus shi</taxon>
    </lineage>
</organism>
<dbReference type="GO" id="GO:0006351">
    <property type="term" value="P:DNA-templated transcription"/>
    <property type="evidence" value="ECO:0007669"/>
    <property type="project" value="InterPro"/>
</dbReference>
<name>A0A1L3KF31_9VIRU</name>
<dbReference type="Proteomes" id="UP000203943">
    <property type="component" value="Segment"/>
</dbReference>
<sequence>MKEKIKEIKNDIGDKLKCCDIPGFNCKDYGMNEGLKRYRLGKMHGKCPGCELGDGIWEDNIHLLCHLVGKEVGSEICRWALNMKSKYHGACKHGVFQVCKAQTGLMKMGGESIHPHWRHLTYWELGYGYTSYVKWEEMKPNAYKWLGRDFSLGGPINEKEYIRMMCEEVITLMKEEWTMPKQCPNIDEWTKRGRWMRGHAGTGPSGFVTIEGKVVKTRKMKGVEGAAKSDRLISEMLFYPVRETFQVLQKSEGGKIRPVVKTGNKINRMMDYLSEVWEVGMYGSRVSTLFAGVKGNEEIDMELHNLAKDESWYKVPLDQGSFDWHQSKESVLAVLDTVWNYIKPFLTENSEIWKVWEVLRESLHKETSVHVGPYHFPWKNGLPSGWRWTALLDTFLNVCSFRVIKRISEGRIRTNIPIAGFHAQGDDVIFGVKIPLHAAVIMDTYKKIGYEVHPLKTYVSRKRGEFLRRSYDQYGVTGYTARTCLSIRFRNPILEMPLNRAERLYSRLTLWHLCVLRGCDTRRVVLSYLEDAKQARVKVRDAADFALTPNCLGGGGVDPNSSLGSVLREYGSGEWKIAEVTRYRKEVKPHYQEWNKRLEEAKVELEGSRKIEFEHLLAQSWGVRQAELYGKVYTNFVPIQRIKPIQPGGPGMVPIIGNAWNVNHIPVLVRNLFQRQKLDRNEEEDIIKPDWIGVVRELKERMSRAVFTKFMVDDIKIPSPIVDRIGMKYGNSIKDRARDWLRRALSGKNIGMKRLEQYLLWIETRLGQEIKLRYPDIRLGL</sequence>
<dbReference type="GO" id="GO:0000166">
    <property type="term" value="F:nucleotide binding"/>
    <property type="evidence" value="ECO:0007669"/>
    <property type="project" value="UniProtKB-KW"/>
</dbReference>
<dbReference type="Pfam" id="PF02123">
    <property type="entry name" value="RdRP_4"/>
    <property type="match status" value="1"/>
</dbReference>
<dbReference type="GO" id="GO:0003968">
    <property type="term" value="F:RNA-directed RNA polymerase activity"/>
    <property type="evidence" value="ECO:0007669"/>
    <property type="project" value="UniProtKB-KW"/>
</dbReference>
<keyword evidence="7" id="KW-0693">Viral RNA replication</keyword>
<evidence type="ECO:0000256" key="4">
    <source>
        <dbReference type="ARBA" id="ARBA00022695"/>
    </source>
</evidence>
<evidence type="ECO:0000256" key="6">
    <source>
        <dbReference type="ARBA" id="ARBA00048744"/>
    </source>
</evidence>
<dbReference type="OrthoDB" id="4479at10239"/>
<keyword evidence="4 7" id="KW-0548">Nucleotidyltransferase</keyword>
<dbReference type="GeneID" id="30853625"/>
<dbReference type="KEGG" id="vg:30853625"/>
<keyword evidence="2 7" id="KW-0696">RNA-directed RNA polymerase</keyword>
<dbReference type="SUPFAM" id="SSF56672">
    <property type="entry name" value="DNA/RNA polymerases"/>
    <property type="match status" value="1"/>
</dbReference>
<evidence type="ECO:0000313" key="8">
    <source>
        <dbReference type="EMBL" id="APG76011.1"/>
    </source>
</evidence>
<evidence type="ECO:0000256" key="1">
    <source>
        <dbReference type="ARBA" id="ARBA00012494"/>
    </source>
</evidence>
<dbReference type="EMBL" id="KX882960">
    <property type="protein sequence ID" value="APG76011.1"/>
    <property type="molecule type" value="Genomic_RNA"/>
</dbReference>
<dbReference type="EC" id="2.7.7.48" evidence="1 7"/>
<keyword evidence="9" id="KW-1185">Reference proteome</keyword>
<evidence type="ECO:0000256" key="2">
    <source>
        <dbReference type="ARBA" id="ARBA00022484"/>
    </source>
</evidence>
<evidence type="ECO:0000256" key="5">
    <source>
        <dbReference type="ARBA" id="ARBA00022741"/>
    </source>
</evidence>
<comment type="catalytic activity">
    <reaction evidence="6 7">
        <text>RNA(n) + a ribonucleoside 5'-triphosphate = RNA(n+1) + diphosphate</text>
        <dbReference type="Rhea" id="RHEA:21248"/>
        <dbReference type="Rhea" id="RHEA-COMP:14527"/>
        <dbReference type="Rhea" id="RHEA-COMP:17342"/>
        <dbReference type="ChEBI" id="CHEBI:33019"/>
        <dbReference type="ChEBI" id="CHEBI:61557"/>
        <dbReference type="ChEBI" id="CHEBI:140395"/>
        <dbReference type="EC" id="2.7.7.48"/>
    </reaction>
</comment>
<protein>
    <recommendedName>
        <fullName evidence="1 7">RNA-directed RNA polymerase</fullName>
        <ecNumber evidence="1 7">2.7.7.48</ecNumber>
    </recommendedName>
</protein>
<dbReference type="GO" id="GO:0003723">
    <property type="term" value="F:RNA binding"/>
    <property type="evidence" value="ECO:0007669"/>
    <property type="project" value="InterPro"/>
</dbReference>
<reference evidence="8" key="1">
    <citation type="journal article" date="2016" name="Nature">
        <title>Redefining the invertebrate RNA virosphere.</title>
        <authorList>
            <person name="Shi M."/>
            <person name="Lin X.D."/>
            <person name="Tian J.H."/>
            <person name="Chen L.J."/>
            <person name="Chen X."/>
            <person name="Li C.X."/>
            <person name="Qin X.C."/>
            <person name="Li J."/>
            <person name="Cao J.P."/>
            <person name="Eden J.S."/>
            <person name="Buchmann J."/>
            <person name="Wang W."/>
            <person name="Xu J."/>
            <person name="Holmes E.C."/>
            <person name="Zhang Y.Z."/>
        </authorList>
    </citation>
    <scope>NUCLEOTIDE SEQUENCE [LARGE SCALE GENOMIC DNA]</scope>
    <source>
        <strain evidence="8">InsectZJ97483</strain>
    </source>
</reference>
<proteinExistence type="predicted"/>